<dbReference type="Pfam" id="PF07727">
    <property type="entry name" value="RVT_2"/>
    <property type="match status" value="1"/>
</dbReference>
<sequence length="840" mass="95787">MMNALEMKYGCRSDTQIQLLLDKFNNIKMNKGDVVGNHVNQLELIAKELADAGHTLSDKMQVTVVLNNLPPSWDHVVTSLTHSSKEFAMTTLLISPMLEEDRMKRGKRDNALSSLMMAQSSHATQFKPKYKYKHKRFKKQWIRKPRQEYKSRDVCYRCGEKGHYKINCPLNKRLKNKGKEIAMTITEALVIESPPTSWWVDSAATRHITRNRELFVDPRRSNWVNTECTWGITSTVMSLEKVGFEVKMKSGRVFISKGDIFVSGMKVDDKGLIESRDAVFIEDIKLITPPEQIKKLLHAESEESDPHVSVFSDKDLENSGRKRTSPEPAMPSIDADDSGRKRQRRPSSMLKDYYLMESKAVAIEDDPTNFAKAMESHDAEQWLKAMHEELDSISKNEVWDLTELPTGRKPIGCKWVLRKKYKADESLDKYKARLVAKGFTQQPSVDYVVTYSLVAKFASVRIIMVVAIRLDLKLYQMDFYEAILDIGYEMSPLDHCVYVWRDKEKLALLSLYVDDILLASNSPDMMKETKLCLGSKFEMKDMGPANYVLGIRISRDRDSKLIYLDQENYLEKVLKKFKMEDCKPVSTPVSKETILNKSICPTNKTELEEMIVVPFCQAVGSLMYAMTSTRPDICYAVGLVSKYQSNPGKAHWQVVKRIFRYLQMTKSMKLCFELNELEIKGFTDADFAGDMDDRKSTSGYVFLFGGTMVSCTAVNNAVWIKRFVDSLKLDMQDRPKNVFYDNKFAISLIKSGANSLKGKHIDVNYHYIQDIVENGEIKVHFVPSVDMLADPMTKGLTLNQFRVHVTSMGLRGNSVELHGSARSDGPWGCLGERSNAALAI</sequence>
<keyword evidence="1" id="KW-0863">Zinc-finger</keyword>
<dbReference type="Pfam" id="PF14223">
    <property type="entry name" value="Retrotran_gag_2"/>
    <property type="match status" value="1"/>
</dbReference>
<evidence type="ECO:0000256" key="1">
    <source>
        <dbReference type="PROSITE-ProRule" id="PRU00047"/>
    </source>
</evidence>
<dbReference type="InterPro" id="IPR001878">
    <property type="entry name" value="Znf_CCHC"/>
</dbReference>
<protein>
    <recommendedName>
        <fullName evidence="3">CCHC-type domain-containing protein</fullName>
    </recommendedName>
</protein>
<dbReference type="PANTHER" id="PTHR11439:SF467">
    <property type="entry name" value="INTEGRASE CATALYTIC DOMAIN-CONTAINING PROTEIN"/>
    <property type="match status" value="1"/>
</dbReference>
<dbReference type="Pfam" id="PF00098">
    <property type="entry name" value="zf-CCHC"/>
    <property type="match status" value="1"/>
</dbReference>
<dbReference type="Gene3D" id="4.10.60.10">
    <property type="entry name" value="Zinc finger, CCHC-type"/>
    <property type="match status" value="1"/>
</dbReference>
<dbReference type="InterPro" id="IPR043502">
    <property type="entry name" value="DNA/RNA_pol_sf"/>
</dbReference>
<evidence type="ECO:0000259" key="3">
    <source>
        <dbReference type="PROSITE" id="PS50158"/>
    </source>
</evidence>
<keyword evidence="1" id="KW-0862">Zinc</keyword>
<dbReference type="InterPro" id="IPR036875">
    <property type="entry name" value="Znf_CCHC_sf"/>
</dbReference>
<gene>
    <name evidence="4" type="ORF">FSB_LOCUS58106</name>
</gene>
<dbReference type="SUPFAM" id="SSF57756">
    <property type="entry name" value="Retrovirus zinc finger-like domains"/>
    <property type="match status" value="1"/>
</dbReference>
<organism evidence="4">
    <name type="scientific">Fagus sylvatica</name>
    <name type="common">Beechnut</name>
    <dbReference type="NCBI Taxonomy" id="28930"/>
    <lineage>
        <taxon>Eukaryota</taxon>
        <taxon>Viridiplantae</taxon>
        <taxon>Streptophyta</taxon>
        <taxon>Embryophyta</taxon>
        <taxon>Tracheophyta</taxon>
        <taxon>Spermatophyta</taxon>
        <taxon>Magnoliopsida</taxon>
        <taxon>eudicotyledons</taxon>
        <taxon>Gunneridae</taxon>
        <taxon>Pentapetalae</taxon>
        <taxon>rosids</taxon>
        <taxon>fabids</taxon>
        <taxon>Fagales</taxon>
        <taxon>Fagaceae</taxon>
        <taxon>Fagus</taxon>
    </lineage>
</organism>
<dbReference type="CDD" id="cd09272">
    <property type="entry name" value="RNase_HI_RT_Ty1"/>
    <property type="match status" value="1"/>
</dbReference>
<dbReference type="PANTHER" id="PTHR11439">
    <property type="entry name" value="GAG-POL-RELATED RETROTRANSPOSON"/>
    <property type="match status" value="1"/>
</dbReference>
<evidence type="ECO:0000256" key="2">
    <source>
        <dbReference type="SAM" id="MobiDB-lite"/>
    </source>
</evidence>
<dbReference type="SUPFAM" id="SSF56672">
    <property type="entry name" value="DNA/RNA polymerases"/>
    <property type="match status" value="1"/>
</dbReference>
<reference evidence="4" key="1">
    <citation type="submission" date="2018-02" db="EMBL/GenBank/DDBJ databases">
        <authorList>
            <person name="Cohen D.B."/>
            <person name="Kent A.D."/>
        </authorList>
    </citation>
    <scope>NUCLEOTIDE SEQUENCE</scope>
</reference>
<dbReference type="GO" id="GO:0008270">
    <property type="term" value="F:zinc ion binding"/>
    <property type="evidence" value="ECO:0007669"/>
    <property type="project" value="UniProtKB-KW"/>
</dbReference>
<name>A0A2N9J0X8_FAGSY</name>
<accession>A0A2N9J0X8</accession>
<dbReference type="PROSITE" id="PS50158">
    <property type="entry name" value="ZF_CCHC"/>
    <property type="match status" value="1"/>
</dbReference>
<proteinExistence type="predicted"/>
<dbReference type="GO" id="GO:0003676">
    <property type="term" value="F:nucleic acid binding"/>
    <property type="evidence" value="ECO:0007669"/>
    <property type="project" value="InterPro"/>
</dbReference>
<feature type="region of interest" description="Disordered" evidence="2">
    <location>
        <begin position="304"/>
        <end position="346"/>
    </location>
</feature>
<dbReference type="AlphaFoldDB" id="A0A2N9J0X8"/>
<dbReference type="InterPro" id="IPR013103">
    <property type="entry name" value="RVT_2"/>
</dbReference>
<dbReference type="SMART" id="SM00343">
    <property type="entry name" value="ZnF_C2HC"/>
    <property type="match status" value="1"/>
</dbReference>
<keyword evidence="1" id="KW-0479">Metal-binding</keyword>
<evidence type="ECO:0000313" key="4">
    <source>
        <dbReference type="EMBL" id="SPD30224.1"/>
    </source>
</evidence>
<feature type="compositionally biased region" description="Basic and acidic residues" evidence="2">
    <location>
        <begin position="304"/>
        <end position="320"/>
    </location>
</feature>
<feature type="domain" description="CCHC-type" evidence="3">
    <location>
        <begin position="155"/>
        <end position="169"/>
    </location>
</feature>
<dbReference type="EMBL" id="OIVN01006306">
    <property type="protein sequence ID" value="SPD30224.1"/>
    <property type="molecule type" value="Genomic_DNA"/>
</dbReference>